<proteinExistence type="predicted"/>
<evidence type="ECO:0000313" key="2">
    <source>
        <dbReference type="EMBL" id="KAJ3426279.1"/>
    </source>
</evidence>
<organism evidence="2 3">
    <name type="scientific">Anaeramoeba flamelloides</name>
    <dbReference type="NCBI Taxonomy" id="1746091"/>
    <lineage>
        <taxon>Eukaryota</taxon>
        <taxon>Metamonada</taxon>
        <taxon>Anaeramoebidae</taxon>
        <taxon>Anaeramoeba</taxon>
    </lineage>
</organism>
<gene>
    <name evidence="2" type="ORF">M0812_28732</name>
</gene>
<feature type="compositionally biased region" description="Polar residues" evidence="1">
    <location>
        <begin position="138"/>
        <end position="153"/>
    </location>
</feature>
<reference evidence="2" key="1">
    <citation type="submission" date="2022-08" db="EMBL/GenBank/DDBJ databases">
        <title>Novel sulphate-reducing endosymbionts in the free-living metamonad Anaeramoeba.</title>
        <authorList>
            <person name="Jerlstrom-Hultqvist J."/>
            <person name="Cepicka I."/>
            <person name="Gallot-Lavallee L."/>
            <person name="Salas-Leiva D."/>
            <person name="Curtis B.A."/>
            <person name="Zahonova K."/>
            <person name="Pipaliya S."/>
            <person name="Dacks J."/>
            <person name="Roger A.J."/>
        </authorList>
    </citation>
    <scope>NUCLEOTIDE SEQUENCE</scope>
    <source>
        <strain evidence="2">Busselton2</strain>
    </source>
</reference>
<feature type="region of interest" description="Disordered" evidence="1">
    <location>
        <begin position="132"/>
        <end position="188"/>
    </location>
</feature>
<feature type="compositionally biased region" description="Acidic residues" evidence="1">
    <location>
        <begin position="172"/>
        <end position="188"/>
    </location>
</feature>
<evidence type="ECO:0000313" key="3">
    <source>
        <dbReference type="Proteomes" id="UP001146793"/>
    </source>
</evidence>
<feature type="compositionally biased region" description="Basic and acidic residues" evidence="1">
    <location>
        <begin position="162"/>
        <end position="171"/>
    </location>
</feature>
<accession>A0AAV7YFL4</accession>
<evidence type="ECO:0000256" key="1">
    <source>
        <dbReference type="SAM" id="MobiDB-lite"/>
    </source>
</evidence>
<sequence length="188" mass="22016">MSWFKELPKNLSIFRSDDYIKDSNDTKVQLIDDLKSLNDNNKTLKLISKLQSSLTHDTTNRFKRQPNLELIELLHLLTSLKLGYEEHPVHKSMDPISLTTLGVLIQETVWDSLYPLSIEKAKELKDLELKTSSKEQSESNLQDKFGQNNNLNIEDTDEEDYVNEKEVKREIEEEEEEGFDDEDEDWIL</sequence>
<protein>
    <submittedName>
        <fullName evidence="2">Uncharacterized protein</fullName>
    </submittedName>
</protein>
<name>A0AAV7YFL4_9EUKA</name>
<dbReference type="AlphaFoldDB" id="A0AAV7YFL4"/>
<comment type="caution">
    <text evidence="2">The sequence shown here is derived from an EMBL/GenBank/DDBJ whole genome shotgun (WGS) entry which is preliminary data.</text>
</comment>
<dbReference type="Proteomes" id="UP001146793">
    <property type="component" value="Unassembled WGS sequence"/>
</dbReference>
<dbReference type="EMBL" id="JANTQA010000070">
    <property type="protein sequence ID" value="KAJ3426279.1"/>
    <property type="molecule type" value="Genomic_DNA"/>
</dbReference>